<dbReference type="EMBL" id="FZMP01000172">
    <property type="protein sequence ID" value="SNQ61245.1"/>
    <property type="molecule type" value="Genomic_DNA"/>
</dbReference>
<accession>A0A284VPP4</accession>
<protein>
    <submittedName>
        <fullName evidence="4">Glutaredoxin/thioredoxin-like protein</fullName>
    </submittedName>
</protein>
<reference evidence="5" key="1">
    <citation type="submission" date="2017-06" db="EMBL/GenBank/DDBJ databases">
        <authorList>
            <person name="Cremers G."/>
        </authorList>
    </citation>
    <scope>NUCLEOTIDE SEQUENCE [LARGE SCALE GENOMIC DNA]</scope>
</reference>
<gene>
    <name evidence="4" type="ORF">MNV_280005</name>
</gene>
<keyword evidence="2" id="KW-0813">Transport</keyword>
<evidence type="ECO:0000259" key="3">
    <source>
        <dbReference type="PROSITE" id="PS51352"/>
    </source>
</evidence>
<dbReference type="RefSeq" id="WP_096205951.1">
    <property type="nucleotide sequence ID" value="NZ_FZMP01000172.1"/>
</dbReference>
<organism evidence="4 5">
    <name type="scientific">Candidatus Methanoperedens nitratireducens</name>
    <dbReference type="NCBI Taxonomy" id="1392998"/>
    <lineage>
        <taxon>Archaea</taxon>
        <taxon>Methanobacteriati</taxon>
        <taxon>Methanobacteriota</taxon>
        <taxon>Stenosarchaea group</taxon>
        <taxon>Methanomicrobia</taxon>
        <taxon>Methanosarcinales</taxon>
        <taxon>ANME-2 cluster</taxon>
        <taxon>Candidatus Methanoperedentaceae</taxon>
        <taxon>Candidatus Methanoperedens</taxon>
    </lineage>
</organism>
<feature type="domain" description="Thioredoxin" evidence="3">
    <location>
        <begin position="1"/>
        <end position="113"/>
    </location>
</feature>
<name>A0A284VPP4_9EURY</name>
<sequence length="113" mass="12330">MTGDDELAQIRKKKLDELMRRKQEILAPKPPTVIEVFTSPTCPHCPRALSMAKELAMQMPGIQVVEQSTATPQGYAKAALYGVQAVPTVFINGKRAFVGAPPSIEALRQALKN</sequence>
<proteinExistence type="inferred from homology"/>
<dbReference type="OrthoDB" id="35385at2157"/>
<dbReference type="PROSITE" id="PS51352">
    <property type="entry name" value="THIOREDOXIN_2"/>
    <property type="match status" value="1"/>
</dbReference>
<keyword evidence="5" id="KW-1185">Reference proteome</keyword>
<evidence type="ECO:0000256" key="1">
    <source>
        <dbReference type="ARBA" id="ARBA00007787"/>
    </source>
</evidence>
<dbReference type="STRING" id="1392998.ANME2D_01965"/>
<comment type="similarity">
    <text evidence="1">Belongs to the glutaredoxin family.</text>
</comment>
<dbReference type="Gene3D" id="3.40.30.10">
    <property type="entry name" value="Glutaredoxin"/>
    <property type="match status" value="1"/>
</dbReference>
<dbReference type="Pfam" id="PF13192">
    <property type="entry name" value="Thioredoxin_3"/>
    <property type="match status" value="1"/>
</dbReference>
<evidence type="ECO:0000256" key="2">
    <source>
        <dbReference type="ARBA" id="ARBA00022982"/>
    </source>
</evidence>
<dbReference type="AlphaFoldDB" id="A0A284VPP4"/>
<dbReference type="SUPFAM" id="SSF52833">
    <property type="entry name" value="Thioredoxin-like"/>
    <property type="match status" value="1"/>
</dbReference>
<keyword evidence="2" id="KW-0249">Electron transport</keyword>
<dbReference type="InterPro" id="IPR013766">
    <property type="entry name" value="Thioredoxin_domain"/>
</dbReference>
<evidence type="ECO:0000313" key="4">
    <source>
        <dbReference type="EMBL" id="SNQ61245.1"/>
    </source>
</evidence>
<dbReference type="InterPro" id="IPR012336">
    <property type="entry name" value="Thioredoxin-like_fold"/>
</dbReference>
<evidence type="ECO:0000313" key="5">
    <source>
        <dbReference type="Proteomes" id="UP000218615"/>
    </source>
</evidence>
<dbReference type="PANTHER" id="PTHR37170:SF1">
    <property type="entry name" value="GLUTAREDOXIN-LIKE PROTEIN"/>
    <property type="match status" value="1"/>
</dbReference>
<dbReference type="PANTHER" id="PTHR37170">
    <property type="entry name" value="GLUTAREDOXIN-RELATED"/>
    <property type="match status" value="1"/>
</dbReference>
<dbReference type="Proteomes" id="UP000218615">
    <property type="component" value="Unassembled WGS sequence"/>
</dbReference>
<dbReference type="PROSITE" id="PS51354">
    <property type="entry name" value="GLUTAREDOXIN_2"/>
    <property type="match status" value="1"/>
</dbReference>
<dbReference type="InterPro" id="IPR036249">
    <property type="entry name" value="Thioredoxin-like_sf"/>
</dbReference>